<organism evidence="1 2">
    <name type="scientific">Brachionus plicatilis</name>
    <name type="common">Marine rotifer</name>
    <name type="synonym">Brachionus muelleri</name>
    <dbReference type="NCBI Taxonomy" id="10195"/>
    <lineage>
        <taxon>Eukaryota</taxon>
        <taxon>Metazoa</taxon>
        <taxon>Spiralia</taxon>
        <taxon>Gnathifera</taxon>
        <taxon>Rotifera</taxon>
        <taxon>Eurotatoria</taxon>
        <taxon>Monogononta</taxon>
        <taxon>Pseudotrocha</taxon>
        <taxon>Ploima</taxon>
        <taxon>Brachionidae</taxon>
        <taxon>Brachionus</taxon>
    </lineage>
</organism>
<proteinExistence type="predicted"/>
<evidence type="ECO:0000313" key="2">
    <source>
        <dbReference type="Proteomes" id="UP000276133"/>
    </source>
</evidence>
<protein>
    <submittedName>
        <fullName evidence="1">Uncharacterized protein</fullName>
    </submittedName>
</protein>
<sequence>MTNRSNIDYLKNLNSLGEADFLKIISIEYSVILELSGDQDSLGPDFVLLSKIVKPEANVNINK</sequence>
<dbReference type="AlphaFoldDB" id="A0A3M7TB82"/>
<gene>
    <name evidence="1" type="ORF">BpHYR1_043853</name>
</gene>
<accession>A0A3M7TB82</accession>
<keyword evidence="2" id="KW-1185">Reference proteome</keyword>
<reference evidence="1 2" key="1">
    <citation type="journal article" date="2018" name="Sci. Rep.">
        <title>Genomic signatures of local adaptation to the degree of environmental predictability in rotifers.</title>
        <authorList>
            <person name="Franch-Gras L."/>
            <person name="Hahn C."/>
            <person name="Garcia-Roger E.M."/>
            <person name="Carmona M.J."/>
            <person name="Serra M."/>
            <person name="Gomez A."/>
        </authorList>
    </citation>
    <scope>NUCLEOTIDE SEQUENCE [LARGE SCALE GENOMIC DNA]</scope>
    <source>
        <strain evidence="1">HYR1</strain>
    </source>
</reference>
<name>A0A3M7TB82_BRAPC</name>
<evidence type="ECO:0000313" key="1">
    <source>
        <dbReference type="EMBL" id="RNA45147.1"/>
    </source>
</evidence>
<dbReference type="EMBL" id="REGN01000016">
    <property type="protein sequence ID" value="RNA45147.1"/>
    <property type="molecule type" value="Genomic_DNA"/>
</dbReference>
<dbReference type="Proteomes" id="UP000276133">
    <property type="component" value="Unassembled WGS sequence"/>
</dbReference>
<comment type="caution">
    <text evidence="1">The sequence shown here is derived from an EMBL/GenBank/DDBJ whole genome shotgun (WGS) entry which is preliminary data.</text>
</comment>